<dbReference type="InterPro" id="IPR046462">
    <property type="entry name" value="TerL_nuclease"/>
</dbReference>
<feature type="domain" description="Terminase large subunit-like endonuclease" evidence="2">
    <location>
        <begin position="271"/>
        <end position="492"/>
    </location>
</feature>
<feature type="domain" description="Terminase large subunit-like ATPase" evidence="1">
    <location>
        <begin position="88"/>
        <end position="263"/>
    </location>
</feature>
<dbReference type="STRING" id="1855383.SAMN05216548_10415"/>
<evidence type="ECO:0000259" key="1">
    <source>
        <dbReference type="Pfam" id="PF03354"/>
    </source>
</evidence>
<dbReference type="InterPro" id="IPR005021">
    <property type="entry name" value="Terminase_largesu-like"/>
</dbReference>
<evidence type="ECO:0000259" key="2">
    <source>
        <dbReference type="Pfam" id="PF20441"/>
    </source>
</evidence>
<organism evidence="3 4">
    <name type="scientific">Faunimonas pinastri</name>
    <dbReference type="NCBI Taxonomy" id="1855383"/>
    <lineage>
        <taxon>Bacteria</taxon>
        <taxon>Pseudomonadati</taxon>
        <taxon>Pseudomonadota</taxon>
        <taxon>Alphaproteobacteria</taxon>
        <taxon>Hyphomicrobiales</taxon>
        <taxon>Afifellaceae</taxon>
        <taxon>Faunimonas</taxon>
    </lineage>
</organism>
<dbReference type="Pfam" id="PF03354">
    <property type="entry name" value="TerL_ATPase"/>
    <property type="match status" value="1"/>
</dbReference>
<reference evidence="3 4" key="1">
    <citation type="submission" date="2016-10" db="EMBL/GenBank/DDBJ databases">
        <authorList>
            <person name="de Groot N.N."/>
        </authorList>
    </citation>
    <scope>NUCLEOTIDE SEQUENCE [LARGE SCALE GENOMIC DNA]</scope>
    <source>
        <strain evidence="3 4">A52C2</strain>
    </source>
</reference>
<name>A0A1H9F611_9HYPH</name>
<sequence>MPERLEDGTTAYAEAVVAKDIVAGPLVRAACQRHLADLERGPDRGLFWDLAAAERAIGFFRDVLTVEVELPGDDGGIVSKAVPFVLQPWQAFIVGSLFGWKNAHGFRRFRRGYCEIGKGNGKSPLAAGIGHYMCSANGKLRAEIYSAATDRDQAAILFRDAVAMWERSRALKRRLEPSGLNPVWQLTHTKSGSFFKPISSEKKGKSGIRPYCALIDEVHEHRDNSVIEMLRAGTKGNQEALIFEITNSGFDRKSVCWQEHEYSTKVVTGVIENDAWFTFICSLDEGDDPFADEDCWVKANPNLGISIQKPFIREQVQEAVGMPSKDGLVRRLHFCVWTESETAAIPRRIWEACQGEVDPDELTDRGVPCFGGLDLSRTRDLTAFTLTWVLEAKRDAWRFASRTWFWTPADTLVDRARIDRAPYDLWAKQGHMEPVPGNRVSYRWVASALASLCARYDPLQIGCDQYGLENLGDQLDDIGVTLPCVVHPQGFRRRVVGEKDDGPAGAEDVALWMPDSINKLEAALLETRIVVDPNPVMTMCAAGVVFEQNRTGHRMFDKDKATSRIDGMVSLAMSIGVATIGETGVNLDQFLANPIMVI</sequence>
<dbReference type="Gene3D" id="3.40.50.300">
    <property type="entry name" value="P-loop containing nucleotide triphosphate hydrolases"/>
    <property type="match status" value="1"/>
</dbReference>
<dbReference type="EMBL" id="FOFG01000004">
    <property type="protein sequence ID" value="SEQ33424.1"/>
    <property type="molecule type" value="Genomic_DNA"/>
</dbReference>
<evidence type="ECO:0000313" key="3">
    <source>
        <dbReference type="EMBL" id="SEQ33424.1"/>
    </source>
</evidence>
<dbReference type="GO" id="GO:0004519">
    <property type="term" value="F:endonuclease activity"/>
    <property type="evidence" value="ECO:0007669"/>
    <property type="project" value="InterPro"/>
</dbReference>
<dbReference type="PANTHER" id="PTHR41287">
    <property type="match status" value="1"/>
</dbReference>
<dbReference type="PANTHER" id="PTHR41287:SF1">
    <property type="entry name" value="PROTEIN YMFN"/>
    <property type="match status" value="1"/>
</dbReference>
<proteinExistence type="predicted"/>
<dbReference type="Pfam" id="PF20441">
    <property type="entry name" value="TerL_nuclease"/>
    <property type="match status" value="1"/>
</dbReference>
<dbReference type="InterPro" id="IPR046461">
    <property type="entry name" value="TerL_ATPase"/>
</dbReference>
<gene>
    <name evidence="3" type="ORF">SAMN05216548_10415</name>
</gene>
<dbReference type="InterPro" id="IPR027417">
    <property type="entry name" value="P-loop_NTPase"/>
</dbReference>
<protein>
    <submittedName>
        <fullName evidence="3">Phage terminase-like protein, large subunit, contains N-terminal HTH domain</fullName>
    </submittedName>
</protein>
<dbReference type="OrthoDB" id="9760250at2"/>
<dbReference type="AlphaFoldDB" id="A0A1H9F611"/>
<accession>A0A1H9F611</accession>
<dbReference type="Proteomes" id="UP000199647">
    <property type="component" value="Unassembled WGS sequence"/>
</dbReference>
<keyword evidence="4" id="KW-1185">Reference proteome</keyword>
<evidence type="ECO:0000313" key="4">
    <source>
        <dbReference type="Proteomes" id="UP000199647"/>
    </source>
</evidence>
<dbReference type="RefSeq" id="WP_092495905.1">
    <property type="nucleotide sequence ID" value="NZ_FOFG01000004.1"/>
</dbReference>